<reference evidence="1" key="1">
    <citation type="submission" date="2021-01" db="EMBL/GenBank/DDBJ databases">
        <title>Genome seq and assembly of Tabrizicola sp. KVB23.</title>
        <authorList>
            <person name="Chhetri G."/>
        </authorList>
    </citation>
    <scope>NUCLEOTIDE SEQUENCE</scope>
    <source>
        <strain evidence="1">KVB23</strain>
    </source>
</reference>
<proteinExistence type="predicted"/>
<accession>A0A8J7MNC3</accession>
<comment type="caution">
    <text evidence="1">The sequence shown here is derived from an EMBL/GenBank/DDBJ whole genome shotgun (WGS) entry which is preliminary data.</text>
</comment>
<dbReference type="InterPro" id="IPR011727">
    <property type="entry name" value="CHP02117"/>
</dbReference>
<dbReference type="NCBIfam" id="TIGR02117">
    <property type="entry name" value="chp_urease_rgn"/>
    <property type="match status" value="1"/>
</dbReference>
<organism evidence="1 2">
    <name type="scientific">Fuscibacter oryzae</name>
    <dbReference type="NCBI Taxonomy" id="2803939"/>
    <lineage>
        <taxon>Bacteria</taxon>
        <taxon>Pseudomonadati</taxon>
        <taxon>Pseudomonadota</taxon>
        <taxon>Alphaproteobacteria</taxon>
        <taxon>Rhodobacterales</taxon>
        <taxon>Paracoccaceae</taxon>
        <taxon>Fuscibacter</taxon>
    </lineage>
</organism>
<dbReference type="Proteomes" id="UP000619033">
    <property type="component" value="Unassembled WGS sequence"/>
</dbReference>
<dbReference type="EMBL" id="JAESVP010000001">
    <property type="protein sequence ID" value="MBL4926951.1"/>
    <property type="molecule type" value="Genomic_DNA"/>
</dbReference>
<dbReference type="Pfam" id="PF09601">
    <property type="entry name" value="DUF2459"/>
    <property type="match status" value="1"/>
</dbReference>
<gene>
    <name evidence="1" type="ORF">JI744_02420</name>
</gene>
<name>A0A8J7MNC3_9RHOB</name>
<sequence>MFGRWLRRAIAVLLLVPCGYYLAGLAGALVSSGDNWPATGVVVGLLRGPIHYDFLLPLDSATRQTFAFAAEQRGVPVNHPDARWLVVGWGSEAFYTTAGSYGDISAGAVWQAATGDASVMRVDAWGDLAGQEVPGLNWIHLSPAQYARLRSGIRDSFASDPQGQPQPVAVAGFTGTDGFWHGLGGFDLFRTCNVWIGAQLRGAGLRFGLWTPTPQAVALSIWANQP</sequence>
<evidence type="ECO:0000313" key="1">
    <source>
        <dbReference type="EMBL" id="MBL4926951.1"/>
    </source>
</evidence>
<dbReference type="AlphaFoldDB" id="A0A8J7MNC3"/>
<dbReference type="RefSeq" id="WP_202657903.1">
    <property type="nucleotide sequence ID" value="NZ_JAESVP010000001.1"/>
</dbReference>
<evidence type="ECO:0000313" key="2">
    <source>
        <dbReference type="Proteomes" id="UP000619033"/>
    </source>
</evidence>
<keyword evidence="2" id="KW-1185">Reference proteome</keyword>
<protein>
    <submittedName>
        <fullName evidence="1">TIGR02117 family protein</fullName>
    </submittedName>
</protein>